<dbReference type="PANTHER" id="PTHR13871:SF96">
    <property type="entry name" value="THIOREDOXIN DOMAIN-CONTAINING PROTEIN"/>
    <property type="match status" value="1"/>
</dbReference>
<evidence type="ECO:0000313" key="4">
    <source>
        <dbReference type="Proteomes" id="UP000595140"/>
    </source>
</evidence>
<name>A0A484LSC9_9ASTE</name>
<organism evidence="3 4">
    <name type="scientific">Cuscuta campestris</name>
    <dbReference type="NCBI Taxonomy" id="132261"/>
    <lineage>
        <taxon>Eukaryota</taxon>
        <taxon>Viridiplantae</taxon>
        <taxon>Streptophyta</taxon>
        <taxon>Embryophyta</taxon>
        <taxon>Tracheophyta</taxon>
        <taxon>Spermatophyta</taxon>
        <taxon>Magnoliopsida</taxon>
        <taxon>eudicotyledons</taxon>
        <taxon>Gunneridae</taxon>
        <taxon>Pentapetalae</taxon>
        <taxon>asterids</taxon>
        <taxon>lamiids</taxon>
        <taxon>Solanales</taxon>
        <taxon>Convolvulaceae</taxon>
        <taxon>Cuscuteae</taxon>
        <taxon>Cuscuta</taxon>
        <taxon>Cuscuta subgen. Grammica</taxon>
        <taxon>Cuscuta sect. Cleistogrammica</taxon>
    </lineage>
</organism>
<protein>
    <submittedName>
        <fullName evidence="3">Uncharacterized protein</fullName>
    </submittedName>
</protein>
<evidence type="ECO:0000313" key="3">
    <source>
        <dbReference type="EMBL" id="VFQ79129.1"/>
    </source>
</evidence>
<dbReference type="InterPro" id="IPR052259">
    <property type="entry name" value="Nucleoredoxin-like"/>
</dbReference>
<evidence type="ECO:0000256" key="1">
    <source>
        <dbReference type="ARBA" id="ARBA00023002"/>
    </source>
</evidence>
<dbReference type="PANTHER" id="PTHR13871">
    <property type="entry name" value="THIOREDOXIN"/>
    <property type="match status" value="1"/>
</dbReference>
<proteinExistence type="predicted"/>
<keyword evidence="4" id="KW-1185">Reference proteome</keyword>
<evidence type="ECO:0000256" key="2">
    <source>
        <dbReference type="ARBA" id="ARBA00023027"/>
    </source>
</evidence>
<reference evidence="3 4" key="1">
    <citation type="submission" date="2018-04" db="EMBL/GenBank/DDBJ databases">
        <authorList>
            <person name="Vogel A."/>
        </authorList>
    </citation>
    <scope>NUCLEOTIDE SEQUENCE [LARGE SCALE GENOMIC DNA]</scope>
</reference>
<sequence length="428" mass="49274">MMRNGFTHSFSAYEHFFSGFSCLAVPFGEYLRREYICSVLGFDGQPKALILDPSQRVLYHGQPEMFTRVGGAGGGAFPFTPDRVDAYLCHERGWHDHYSLNELLGLRDTDVLYNIGYYHVGGDRLEEEEDGRRGITISKLKRKFVGIYVCFDGSSLYELEEVYKECCKRGKECELEIVVVGVPFVGMEHPKLMEKFMIEALESVKLLGRWFLPFNNTVSHRLCRMRCDSQEDGLFMVDHVRKYVDVYGFPVMTDFGGVDAYPFNRRNLIEEFERKMGLRLKSLLLSCWEQHVIKRLISNMDEEVPLAQVLEKMPFVVLYMYKGGKGKGHSSSVVVVTVSMDGIDGDTHWFLEMGWLVCPADPFKSAKIRDEYFFHRQCRPDEVVVSFGEDGRIQSLDASHIMECQGPPFHANNLRAEIAKEFYKDKFT</sequence>
<dbReference type="EMBL" id="OOIL02001901">
    <property type="protein sequence ID" value="VFQ79129.1"/>
    <property type="molecule type" value="Genomic_DNA"/>
</dbReference>
<accession>A0A484LSC9</accession>
<keyword evidence="1" id="KW-0560">Oxidoreductase</keyword>
<dbReference type="Proteomes" id="UP000595140">
    <property type="component" value="Unassembled WGS sequence"/>
</dbReference>
<gene>
    <name evidence="3" type="ORF">CCAM_LOCUS20905</name>
</gene>
<dbReference type="AlphaFoldDB" id="A0A484LSC9"/>
<dbReference type="GO" id="GO:0016491">
    <property type="term" value="F:oxidoreductase activity"/>
    <property type="evidence" value="ECO:0007669"/>
    <property type="project" value="UniProtKB-KW"/>
</dbReference>
<keyword evidence="2" id="KW-0520">NAD</keyword>